<evidence type="ECO:0000313" key="3">
    <source>
        <dbReference type="Proteomes" id="UP000710849"/>
    </source>
</evidence>
<reference evidence="2 3" key="1">
    <citation type="journal article" date="2020" name="Genome Biol. Evol.">
        <title>Comparative genomics of Sclerotiniaceae.</title>
        <authorList>
            <person name="Valero Jimenez C.A."/>
            <person name="Steentjes M."/>
            <person name="Scholten O.E."/>
            <person name="Van Kan J.A.L."/>
        </authorList>
    </citation>
    <scope>NUCLEOTIDE SEQUENCE [LARGE SCALE GENOMIC DNA]</scope>
    <source>
        <strain evidence="2 3">MUCL 94</strain>
    </source>
</reference>
<proteinExistence type="predicted"/>
<feature type="compositionally biased region" description="Basic and acidic residues" evidence="1">
    <location>
        <begin position="1"/>
        <end position="10"/>
    </location>
</feature>
<keyword evidence="3" id="KW-1185">Reference proteome</keyword>
<feature type="compositionally biased region" description="Polar residues" evidence="1">
    <location>
        <begin position="71"/>
        <end position="81"/>
    </location>
</feature>
<comment type="caution">
    <text evidence="2">The sequence shown here is derived from an EMBL/GenBank/DDBJ whole genome shotgun (WGS) entry which is preliminary data.</text>
</comment>
<feature type="region of interest" description="Disordered" evidence="1">
    <location>
        <begin position="1"/>
        <end position="22"/>
    </location>
</feature>
<feature type="region of interest" description="Disordered" evidence="1">
    <location>
        <begin position="48"/>
        <end position="98"/>
    </location>
</feature>
<dbReference type="RefSeq" id="XP_038731746.1">
    <property type="nucleotide sequence ID" value="XM_038877556.1"/>
</dbReference>
<name>A0A9P5IHF2_9HELO</name>
<dbReference type="GeneID" id="62150631"/>
<feature type="compositionally biased region" description="Basic and acidic residues" evidence="1">
    <location>
        <begin position="128"/>
        <end position="146"/>
    </location>
</feature>
<dbReference type="AlphaFoldDB" id="A0A9P5IHF2"/>
<gene>
    <name evidence="2" type="ORF">EAE97_007042</name>
</gene>
<feature type="region of interest" description="Disordered" evidence="1">
    <location>
        <begin position="124"/>
        <end position="169"/>
    </location>
</feature>
<sequence length="169" mass="18607">MSSAEKRSGVDGEDDEIADMRELELGLGAMEFDAVGGLSAHGVCEAQERGNSEVLVEVNDTDITEDPGFDNGSNDDPSTRNSGHDPGQDFGIQSDTDGWREESYHEIWRHEDTKTHVLDASVGPIINHDSDMGVDEHDYEVSPTEHEESEEEESPGDCRSDYSDIFSRS</sequence>
<evidence type="ECO:0000256" key="1">
    <source>
        <dbReference type="SAM" id="MobiDB-lite"/>
    </source>
</evidence>
<organism evidence="2 3">
    <name type="scientific">Botrytis byssoidea</name>
    <dbReference type="NCBI Taxonomy" id="139641"/>
    <lineage>
        <taxon>Eukaryota</taxon>
        <taxon>Fungi</taxon>
        <taxon>Dikarya</taxon>
        <taxon>Ascomycota</taxon>
        <taxon>Pezizomycotina</taxon>
        <taxon>Leotiomycetes</taxon>
        <taxon>Helotiales</taxon>
        <taxon>Sclerotiniaceae</taxon>
        <taxon>Botrytis</taxon>
    </lineage>
</organism>
<dbReference type="Proteomes" id="UP000710849">
    <property type="component" value="Unassembled WGS sequence"/>
</dbReference>
<evidence type="ECO:0000313" key="2">
    <source>
        <dbReference type="EMBL" id="KAF7940857.1"/>
    </source>
</evidence>
<accession>A0A9P5IHF2</accession>
<feature type="compositionally biased region" description="Acidic residues" evidence="1">
    <location>
        <begin position="59"/>
        <end position="68"/>
    </location>
</feature>
<protein>
    <submittedName>
        <fullName evidence="2">Uncharacterized protein</fullName>
    </submittedName>
</protein>
<dbReference type="EMBL" id="RCSW01000013">
    <property type="protein sequence ID" value="KAF7940857.1"/>
    <property type="molecule type" value="Genomic_DNA"/>
</dbReference>